<dbReference type="Pfam" id="PF13639">
    <property type="entry name" value="zf-RING_2"/>
    <property type="match status" value="1"/>
</dbReference>
<dbReference type="InterPro" id="IPR001841">
    <property type="entry name" value="Znf_RING"/>
</dbReference>
<dbReference type="GO" id="GO:0003723">
    <property type="term" value="F:RNA binding"/>
    <property type="evidence" value="ECO:0007669"/>
    <property type="project" value="UniProtKB-UniRule"/>
</dbReference>
<dbReference type="InterPro" id="IPR051834">
    <property type="entry name" value="RING_finger_E3_ligase"/>
</dbReference>
<accession>A0A1V2L4Q1</accession>
<dbReference type="InterPro" id="IPR000504">
    <property type="entry name" value="RRM_dom"/>
</dbReference>
<feature type="domain" description="RRM" evidence="7">
    <location>
        <begin position="101"/>
        <end position="184"/>
    </location>
</feature>
<dbReference type="Gene3D" id="3.30.40.10">
    <property type="entry name" value="Zinc/RING finger domain, C3HC4 (zinc finger)"/>
    <property type="match status" value="1"/>
</dbReference>
<reference evidence="9" key="1">
    <citation type="journal article" date="2017" name="Genome Announc.">
        <title>Genome sequences of Cyberlindnera fabianii 65, Pichia kudriavzevii 129, and Saccharomyces cerevisiae 131 isolated from fermented masau fruits in Zimbabwe.</title>
        <authorList>
            <person name="van Rijswijck I.M.H."/>
            <person name="Derks M.F.L."/>
            <person name="Abee T."/>
            <person name="de Ridder D."/>
            <person name="Smid E.J."/>
        </authorList>
    </citation>
    <scope>NUCLEOTIDE SEQUENCE [LARGE SCALE GENOMIC DNA]</scope>
    <source>
        <strain evidence="9">65</strain>
    </source>
</reference>
<dbReference type="STRING" id="36022.A0A1V2L4Q1"/>
<gene>
    <name evidence="8" type="ORF">BON22_3273</name>
</gene>
<dbReference type="PANTHER" id="PTHR45931">
    <property type="entry name" value="SI:CH211-59O9.10"/>
    <property type="match status" value="1"/>
</dbReference>
<dbReference type="InterPro" id="IPR013083">
    <property type="entry name" value="Znf_RING/FYVE/PHD"/>
</dbReference>
<keyword evidence="2 4" id="KW-0863">Zinc-finger</keyword>
<evidence type="ECO:0000256" key="1">
    <source>
        <dbReference type="ARBA" id="ARBA00022723"/>
    </source>
</evidence>
<feature type="domain" description="RING-type" evidence="6">
    <location>
        <begin position="255"/>
        <end position="300"/>
    </location>
</feature>
<dbReference type="EMBL" id="MPUK01000005">
    <property type="protein sequence ID" value="ONH66898.1"/>
    <property type="molecule type" value="Genomic_DNA"/>
</dbReference>
<organism evidence="8 9">
    <name type="scientific">Cyberlindnera fabianii</name>
    <name type="common">Yeast</name>
    <name type="synonym">Hansenula fabianii</name>
    <dbReference type="NCBI Taxonomy" id="36022"/>
    <lineage>
        <taxon>Eukaryota</taxon>
        <taxon>Fungi</taxon>
        <taxon>Dikarya</taxon>
        <taxon>Ascomycota</taxon>
        <taxon>Saccharomycotina</taxon>
        <taxon>Saccharomycetes</taxon>
        <taxon>Phaffomycetales</taxon>
        <taxon>Phaffomycetaceae</taxon>
        <taxon>Cyberlindnera</taxon>
    </lineage>
</organism>
<dbReference type="Proteomes" id="UP000189513">
    <property type="component" value="Unassembled WGS sequence"/>
</dbReference>
<dbReference type="SUPFAM" id="SSF57850">
    <property type="entry name" value="RING/U-box"/>
    <property type="match status" value="1"/>
</dbReference>
<dbReference type="InterPro" id="IPR035979">
    <property type="entry name" value="RBD_domain_sf"/>
</dbReference>
<proteinExistence type="predicted"/>
<dbReference type="PANTHER" id="PTHR45931:SF3">
    <property type="entry name" value="RING ZINC FINGER-CONTAINING PROTEIN"/>
    <property type="match status" value="1"/>
</dbReference>
<evidence type="ECO:0000313" key="8">
    <source>
        <dbReference type="EMBL" id="ONH66898.1"/>
    </source>
</evidence>
<dbReference type="AlphaFoldDB" id="A0A1V2L4Q1"/>
<keyword evidence="3" id="KW-0862">Zinc</keyword>
<dbReference type="GO" id="GO:0005634">
    <property type="term" value="C:nucleus"/>
    <property type="evidence" value="ECO:0007669"/>
    <property type="project" value="TreeGrafter"/>
</dbReference>
<keyword evidence="1" id="KW-0479">Metal-binding</keyword>
<dbReference type="SUPFAM" id="SSF54928">
    <property type="entry name" value="RNA-binding domain, RBD"/>
    <property type="match status" value="1"/>
</dbReference>
<protein>
    <submittedName>
        <fullName evidence="8">Pre-mRNA-splicing factor SLT11</fullName>
    </submittedName>
</protein>
<evidence type="ECO:0000256" key="4">
    <source>
        <dbReference type="PROSITE-ProRule" id="PRU00175"/>
    </source>
</evidence>
<dbReference type="Gene3D" id="3.30.70.330">
    <property type="match status" value="1"/>
</dbReference>
<evidence type="ECO:0000256" key="2">
    <source>
        <dbReference type="ARBA" id="ARBA00022771"/>
    </source>
</evidence>
<dbReference type="GO" id="GO:0061630">
    <property type="term" value="F:ubiquitin protein ligase activity"/>
    <property type="evidence" value="ECO:0007669"/>
    <property type="project" value="TreeGrafter"/>
</dbReference>
<comment type="caution">
    <text evidence="8">The sequence shown here is derived from an EMBL/GenBank/DDBJ whole genome shotgun (WGS) entry which is preliminary data.</text>
</comment>
<evidence type="ECO:0000256" key="3">
    <source>
        <dbReference type="ARBA" id="ARBA00022833"/>
    </source>
</evidence>
<evidence type="ECO:0000259" key="7">
    <source>
        <dbReference type="PROSITE" id="PS50102"/>
    </source>
</evidence>
<keyword evidence="5" id="KW-0694">RNA-binding</keyword>
<dbReference type="PROSITE" id="PS50102">
    <property type="entry name" value="RRM"/>
    <property type="match status" value="1"/>
</dbReference>
<sequence length="327" mass="36639">MAGIHVEGSEGPKNEVSKLFVANNSDRFESIGGAAVTSDADKAREILTKLAMSQNKGKNLTKKREENKALPAHIEKVDVTKIVSKLPFNGSLNVPEDVELKTLFVFGIDESLAEYKITDYFEKFGHIKSFNCQQRARCGFITFTKRIDAETAAKTILESQKKETSGAGIIVIENIPLRGFFAETDNSAELHFSPSGANVPLEQFTRALETLEGLPIQESLLEQLEQQKEVKGVSQEFIDSLERVNKKSLKPDMTCSICTADFVDDPHPLVVRLPCDGKHKFDLECIAPWLKVHSTCPLCRKDLLQKKKFVDLPKDDEEEDEDWDMYG</sequence>
<dbReference type="PROSITE" id="PS50089">
    <property type="entry name" value="ZF_RING_2"/>
    <property type="match status" value="1"/>
</dbReference>
<name>A0A1V2L4Q1_CYBFA</name>
<keyword evidence="9" id="KW-1185">Reference proteome</keyword>
<dbReference type="SMART" id="SM00360">
    <property type="entry name" value="RRM"/>
    <property type="match status" value="1"/>
</dbReference>
<dbReference type="VEuPathDB" id="FungiDB:BON22_3273"/>
<evidence type="ECO:0000256" key="5">
    <source>
        <dbReference type="PROSITE-ProRule" id="PRU00176"/>
    </source>
</evidence>
<dbReference type="InterPro" id="IPR012677">
    <property type="entry name" value="Nucleotide-bd_a/b_plait_sf"/>
</dbReference>
<dbReference type="GO" id="GO:0006511">
    <property type="term" value="P:ubiquitin-dependent protein catabolic process"/>
    <property type="evidence" value="ECO:0007669"/>
    <property type="project" value="TreeGrafter"/>
</dbReference>
<dbReference type="Pfam" id="PF14605">
    <property type="entry name" value="Nup35_RRM_2"/>
    <property type="match status" value="1"/>
</dbReference>
<evidence type="ECO:0000259" key="6">
    <source>
        <dbReference type="PROSITE" id="PS50089"/>
    </source>
</evidence>
<dbReference type="GO" id="GO:0008270">
    <property type="term" value="F:zinc ion binding"/>
    <property type="evidence" value="ECO:0007669"/>
    <property type="project" value="UniProtKB-KW"/>
</dbReference>
<evidence type="ECO:0000313" key="9">
    <source>
        <dbReference type="Proteomes" id="UP000189513"/>
    </source>
</evidence>